<dbReference type="PANTHER" id="PTHR23065">
    <property type="entry name" value="PROLINE-SERINE-THREONINE PHOSPHATASE INTERACTING PROTEIN 1"/>
    <property type="match status" value="1"/>
</dbReference>
<dbReference type="GO" id="GO:0007010">
    <property type="term" value="P:cytoskeleton organization"/>
    <property type="evidence" value="ECO:0007669"/>
    <property type="project" value="TreeGrafter"/>
</dbReference>
<dbReference type="InterPro" id="IPR027267">
    <property type="entry name" value="AH/BAR_dom_sf"/>
</dbReference>
<evidence type="ECO:0000256" key="1">
    <source>
        <dbReference type="ARBA" id="ARBA00004245"/>
    </source>
</evidence>
<keyword evidence="3" id="KW-0597">Phosphoprotein</keyword>
<gene>
    <name evidence="8" type="ORF">NP233_g8163</name>
</gene>
<accession>A0AAD5VTB5</accession>
<dbReference type="GO" id="GO:0120104">
    <property type="term" value="C:mitotic actomyosin contractile ring, proximal layer"/>
    <property type="evidence" value="ECO:0007669"/>
    <property type="project" value="TreeGrafter"/>
</dbReference>
<sequence length="285" mass="33223">MQTNQIRAQQSVTSLTRHAPQRANGVDPFHGLENRDFCNAFWGTGDVGPNVLFARMRGAERTTDELRNFWQERTNIEEEYAQKLAKLSQVPIGVEEVGELRASLDILRKETEAQATSHLELADRMRNVLEKQTAEFHMKQINHRRAFQANMEKKLKNRLTQESFAAKAKEKYEIDRGRINSFVQQLTYMTGVDYQRVEAKLNRTRETAKANEKDFAAFTQTVIELLEEWQNEWKSFCDSCHDLEEDRMEFMKDNLWLYANEVSTLCVSDDQVNPHFPLLQPLSDD</sequence>
<dbReference type="Gene3D" id="1.20.1270.60">
    <property type="entry name" value="Arfaptin homology (AH) domain/BAR domain"/>
    <property type="match status" value="1"/>
</dbReference>
<dbReference type="AlphaFoldDB" id="A0AAD5VTB5"/>
<dbReference type="InterPro" id="IPR031160">
    <property type="entry name" value="F_BAR_dom"/>
</dbReference>
<comment type="caution">
    <text evidence="8">The sequence shown here is derived from an EMBL/GenBank/DDBJ whole genome shotgun (WGS) entry which is preliminary data.</text>
</comment>
<evidence type="ECO:0000256" key="2">
    <source>
        <dbReference type="ARBA" id="ARBA00022490"/>
    </source>
</evidence>
<dbReference type="PANTHER" id="PTHR23065:SF7">
    <property type="entry name" value="NOSTRIN, ISOFORM H"/>
    <property type="match status" value="1"/>
</dbReference>
<evidence type="ECO:0000256" key="4">
    <source>
        <dbReference type="ARBA" id="ARBA00023212"/>
    </source>
</evidence>
<dbReference type="Proteomes" id="UP001213000">
    <property type="component" value="Unassembled WGS sequence"/>
</dbReference>
<dbReference type="Pfam" id="PF00611">
    <property type="entry name" value="FCH"/>
    <property type="match status" value="1"/>
</dbReference>
<protein>
    <recommendedName>
        <fullName evidence="7">F-BAR domain-containing protein</fullName>
    </recommendedName>
</protein>
<evidence type="ECO:0000256" key="5">
    <source>
        <dbReference type="PROSITE-ProRule" id="PRU01077"/>
    </source>
</evidence>
<feature type="region of interest" description="Disordered" evidence="6">
    <location>
        <begin position="1"/>
        <end position="27"/>
    </location>
</feature>
<name>A0AAD5VTB5_9AGAR</name>
<comment type="subcellular location">
    <subcellularLocation>
        <location evidence="1">Cytoplasm</location>
        <location evidence="1">Cytoskeleton</location>
    </subcellularLocation>
</comment>
<dbReference type="InterPro" id="IPR001060">
    <property type="entry name" value="FCH_dom"/>
</dbReference>
<evidence type="ECO:0000313" key="8">
    <source>
        <dbReference type="EMBL" id="KAJ3564647.1"/>
    </source>
</evidence>
<reference evidence="8" key="1">
    <citation type="submission" date="2022-07" db="EMBL/GenBank/DDBJ databases">
        <title>Genome Sequence of Leucocoprinus birnbaumii.</title>
        <authorList>
            <person name="Buettner E."/>
        </authorList>
    </citation>
    <scope>NUCLEOTIDE SEQUENCE</scope>
    <source>
        <strain evidence="8">VT141</strain>
    </source>
</reference>
<dbReference type="GO" id="GO:0009898">
    <property type="term" value="C:cytoplasmic side of plasma membrane"/>
    <property type="evidence" value="ECO:0007669"/>
    <property type="project" value="TreeGrafter"/>
</dbReference>
<evidence type="ECO:0000259" key="7">
    <source>
        <dbReference type="PROSITE" id="PS51741"/>
    </source>
</evidence>
<keyword evidence="2" id="KW-0963">Cytoplasm</keyword>
<evidence type="ECO:0000313" key="9">
    <source>
        <dbReference type="Proteomes" id="UP001213000"/>
    </source>
</evidence>
<organism evidence="8 9">
    <name type="scientific">Leucocoprinus birnbaumii</name>
    <dbReference type="NCBI Taxonomy" id="56174"/>
    <lineage>
        <taxon>Eukaryota</taxon>
        <taxon>Fungi</taxon>
        <taxon>Dikarya</taxon>
        <taxon>Basidiomycota</taxon>
        <taxon>Agaricomycotina</taxon>
        <taxon>Agaricomycetes</taxon>
        <taxon>Agaricomycetidae</taxon>
        <taxon>Agaricales</taxon>
        <taxon>Agaricineae</taxon>
        <taxon>Agaricaceae</taxon>
        <taxon>Leucocoprinus</taxon>
    </lineage>
</organism>
<evidence type="ECO:0000256" key="6">
    <source>
        <dbReference type="SAM" id="MobiDB-lite"/>
    </source>
</evidence>
<feature type="compositionally biased region" description="Polar residues" evidence="6">
    <location>
        <begin position="1"/>
        <end position="16"/>
    </location>
</feature>
<keyword evidence="9" id="KW-1185">Reference proteome</keyword>
<dbReference type="EMBL" id="JANIEX010000643">
    <property type="protein sequence ID" value="KAJ3564647.1"/>
    <property type="molecule type" value="Genomic_DNA"/>
</dbReference>
<proteinExistence type="predicted"/>
<dbReference type="SUPFAM" id="SSF103657">
    <property type="entry name" value="BAR/IMD domain-like"/>
    <property type="match status" value="1"/>
</dbReference>
<dbReference type="SMART" id="SM00055">
    <property type="entry name" value="FCH"/>
    <property type="match status" value="1"/>
</dbReference>
<feature type="domain" description="F-BAR" evidence="7">
    <location>
        <begin position="35"/>
        <end position="285"/>
    </location>
</feature>
<evidence type="ECO:0000256" key="3">
    <source>
        <dbReference type="ARBA" id="ARBA00022553"/>
    </source>
</evidence>
<dbReference type="PROSITE" id="PS51741">
    <property type="entry name" value="F_BAR"/>
    <property type="match status" value="1"/>
</dbReference>
<keyword evidence="5" id="KW-0175">Coiled coil</keyword>
<dbReference type="GO" id="GO:0005543">
    <property type="term" value="F:phospholipid binding"/>
    <property type="evidence" value="ECO:0007669"/>
    <property type="project" value="TreeGrafter"/>
</dbReference>
<keyword evidence="4" id="KW-0206">Cytoskeleton</keyword>